<feature type="transmembrane region" description="Helical" evidence="2">
    <location>
        <begin position="322"/>
        <end position="343"/>
    </location>
</feature>
<keyword evidence="4" id="KW-1185">Reference proteome</keyword>
<keyword evidence="2" id="KW-0812">Transmembrane</keyword>
<sequence>MDSTPPSRRSEHRLHLKSASRLNRLTNFHPEGEQIPPLSIDLVQSSPKISSFSLSPKPHSPLPLRKLLLLSPCPLRKSRTRLSEKLEMAEDPVEPNGSCRKSKNRNGSTGNLACGSPRNHRRSRRRLEPEIIEEREVGVDCVVEEMGKVRKRRHSGRSKKDKLSLVVSLQSPKTSDRDLCNLDRIRKFLNDLIMWNDVAKSSLWFGFGSLCFLSSCFARGINFRYNLENKLEYKLKEDDILRAARVILPTLNLAISKTRELFSGEPTMTLKVAPFLLIGAEYGHLMTLRRLCALVEYLKRWVLEAWGACSHKKIVAASAATVFWNLTAIRTRIFAAFIFVVILRYHRQHLGTKVEEGGQTEEGEQQEQQQKALVVVEKEDLKGSTN</sequence>
<dbReference type="EMBL" id="BJWL01000017">
    <property type="protein sequence ID" value="GFZ05636.1"/>
    <property type="molecule type" value="Genomic_DNA"/>
</dbReference>
<keyword evidence="2" id="KW-0472">Membrane</keyword>
<evidence type="ECO:0000313" key="3">
    <source>
        <dbReference type="EMBL" id="GFZ05636.1"/>
    </source>
</evidence>
<dbReference type="AlphaFoldDB" id="A0A7J0G4A9"/>
<gene>
    <name evidence="3" type="ORF">Acr_17g0012080</name>
</gene>
<accession>A0A7J0G4A9</accession>
<dbReference type="Proteomes" id="UP000585474">
    <property type="component" value="Unassembled WGS sequence"/>
</dbReference>
<evidence type="ECO:0000256" key="2">
    <source>
        <dbReference type="SAM" id="Phobius"/>
    </source>
</evidence>
<dbReference type="PANTHER" id="PTHR46626">
    <property type="entry name" value="RETICULON-LIKE PROTEIN B17"/>
    <property type="match status" value="1"/>
</dbReference>
<evidence type="ECO:0000313" key="4">
    <source>
        <dbReference type="Proteomes" id="UP000585474"/>
    </source>
</evidence>
<organism evidence="3 4">
    <name type="scientific">Actinidia rufa</name>
    <dbReference type="NCBI Taxonomy" id="165716"/>
    <lineage>
        <taxon>Eukaryota</taxon>
        <taxon>Viridiplantae</taxon>
        <taxon>Streptophyta</taxon>
        <taxon>Embryophyta</taxon>
        <taxon>Tracheophyta</taxon>
        <taxon>Spermatophyta</taxon>
        <taxon>Magnoliopsida</taxon>
        <taxon>eudicotyledons</taxon>
        <taxon>Gunneridae</taxon>
        <taxon>Pentapetalae</taxon>
        <taxon>asterids</taxon>
        <taxon>Ericales</taxon>
        <taxon>Actinidiaceae</taxon>
        <taxon>Actinidia</taxon>
    </lineage>
</organism>
<reference evidence="3 4" key="1">
    <citation type="submission" date="2019-07" db="EMBL/GenBank/DDBJ databases">
        <title>De Novo Assembly of kiwifruit Actinidia rufa.</title>
        <authorList>
            <person name="Sugita-Konishi S."/>
            <person name="Sato K."/>
            <person name="Mori E."/>
            <person name="Abe Y."/>
            <person name="Kisaki G."/>
            <person name="Hamano K."/>
            <person name="Suezawa K."/>
            <person name="Otani M."/>
            <person name="Fukuda T."/>
            <person name="Manabe T."/>
            <person name="Gomi K."/>
            <person name="Tabuchi M."/>
            <person name="Akimitsu K."/>
            <person name="Kataoka I."/>
        </authorList>
    </citation>
    <scope>NUCLEOTIDE SEQUENCE [LARGE SCALE GENOMIC DNA]</scope>
    <source>
        <strain evidence="4">cv. Fuchu</strain>
    </source>
</reference>
<protein>
    <submittedName>
        <fullName evidence="3">Reticulon family protein</fullName>
    </submittedName>
</protein>
<keyword evidence="2" id="KW-1133">Transmembrane helix</keyword>
<dbReference type="InterPro" id="IPR044647">
    <property type="entry name" value="RTNLB17/18/21"/>
</dbReference>
<comment type="caution">
    <text evidence="3">The sequence shown here is derived from an EMBL/GenBank/DDBJ whole genome shotgun (WGS) entry which is preliminary data.</text>
</comment>
<proteinExistence type="predicted"/>
<name>A0A7J0G4A9_9ERIC</name>
<dbReference type="OrthoDB" id="783438at2759"/>
<dbReference type="PANTHER" id="PTHR46626:SF2">
    <property type="entry name" value="RETICULON-LIKE PROTEIN B17"/>
    <property type="match status" value="1"/>
</dbReference>
<evidence type="ECO:0000256" key="1">
    <source>
        <dbReference type="SAM" id="MobiDB-lite"/>
    </source>
</evidence>
<feature type="region of interest" description="Disordered" evidence="1">
    <location>
        <begin position="81"/>
        <end position="127"/>
    </location>
</feature>